<reference evidence="2" key="1">
    <citation type="submission" date="2022-11" db="UniProtKB">
        <authorList>
            <consortium name="WormBaseParasite"/>
        </authorList>
    </citation>
    <scope>IDENTIFICATION</scope>
</reference>
<sequence>MKLARSKRPYNVIRLSWRDFVDLKAVQKNEASNMDKMSNGSRLNWMKIKAVKFDTNNSGMMLFTYSHGEEYQVVSIKGRIRGRPSASNGWPALYDSALPIKKAKKDDLVSLCNNNLIPIEYQDWFKSLDFIGGAEEGDDDDEDLSDSD</sequence>
<dbReference type="WBParaSite" id="nRc.2.0.1.t21333-RA">
    <property type="protein sequence ID" value="nRc.2.0.1.t21333-RA"/>
    <property type="gene ID" value="nRc.2.0.1.g21333"/>
</dbReference>
<dbReference type="PANTHER" id="PTHR10773">
    <property type="entry name" value="DNA-DIRECTED RNA POLYMERASES I, II, AND III SUBUNIT RPABC2"/>
    <property type="match status" value="1"/>
</dbReference>
<dbReference type="Proteomes" id="UP000887565">
    <property type="component" value="Unplaced"/>
</dbReference>
<name>A0A915J6G9_ROMCU</name>
<keyword evidence="1" id="KW-1185">Reference proteome</keyword>
<organism evidence="1 2">
    <name type="scientific">Romanomermis culicivorax</name>
    <name type="common">Nematode worm</name>
    <dbReference type="NCBI Taxonomy" id="13658"/>
    <lineage>
        <taxon>Eukaryota</taxon>
        <taxon>Metazoa</taxon>
        <taxon>Ecdysozoa</taxon>
        <taxon>Nematoda</taxon>
        <taxon>Enoplea</taxon>
        <taxon>Dorylaimia</taxon>
        <taxon>Mermithida</taxon>
        <taxon>Mermithoidea</taxon>
        <taxon>Mermithidae</taxon>
        <taxon>Romanomermis</taxon>
    </lineage>
</organism>
<evidence type="ECO:0000313" key="1">
    <source>
        <dbReference type="Proteomes" id="UP000887565"/>
    </source>
</evidence>
<protein>
    <submittedName>
        <fullName evidence="2">Uncharacterized protein</fullName>
    </submittedName>
</protein>
<dbReference type="OMA" id="KNEASNM"/>
<accession>A0A915J6G9</accession>
<dbReference type="PANTHER" id="PTHR10773:SF19">
    <property type="match status" value="1"/>
</dbReference>
<proteinExistence type="predicted"/>
<dbReference type="AlphaFoldDB" id="A0A915J6G9"/>
<evidence type="ECO:0000313" key="2">
    <source>
        <dbReference type="WBParaSite" id="nRc.2.0.1.t21333-RA"/>
    </source>
</evidence>